<protein>
    <submittedName>
        <fullName evidence="2">Uncharacterized protein</fullName>
    </submittedName>
</protein>
<accession>A0A9P8NWX7</accession>
<feature type="compositionally biased region" description="Low complexity" evidence="1">
    <location>
        <begin position="1"/>
        <end position="21"/>
    </location>
</feature>
<proteinExistence type="predicted"/>
<dbReference type="EMBL" id="JAEUBD010001468">
    <property type="protein sequence ID" value="KAH3660717.1"/>
    <property type="molecule type" value="Genomic_DNA"/>
</dbReference>
<reference evidence="2" key="2">
    <citation type="submission" date="2021-01" db="EMBL/GenBank/DDBJ databases">
        <authorList>
            <person name="Schikora-Tamarit M.A."/>
        </authorList>
    </citation>
    <scope>NUCLEOTIDE SEQUENCE</scope>
    <source>
        <strain evidence="2">NCAIM Y.01608</strain>
    </source>
</reference>
<evidence type="ECO:0000313" key="3">
    <source>
        <dbReference type="Proteomes" id="UP000788993"/>
    </source>
</evidence>
<name>A0A9P8NWX7_9ASCO</name>
<evidence type="ECO:0000256" key="1">
    <source>
        <dbReference type="SAM" id="MobiDB-lite"/>
    </source>
</evidence>
<feature type="compositionally biased region" description="Basic and acidic residues" evidence="1">
    <location>
        <begin position="28"/>
        <end position="37"/>
    </location>
</feature>
<sequence length="70" mass="7672">MKNSASRSSRSSGTPSPMTTPITIFLFLDERPPEDRSVLTFTEDEGDDEALATVDEDDTDVDDDTETSDV</sequence>
<evidence type="ECO:0000313" key="2">
    <source>
        <dbReference type="EMBL" id="KAH3660717.1"/>
    </source>
</evidence>
<keyword evidence="3" id="KW-1185">Reference proteome</keyword>
<dbReference type="Proteomes" id="UP000788993">
    <property type="component" value="Unassembled WGS sequence"/>
</dbReference>
<feature type="compositionally biased region" description="Acidic residues" evidence="1">
    <location>
        <begin position="42"/>
        <end position="70"/>
    </location>
</feature>
<gene>
    <name evidence="2" type="ORF">OGATHE_005049</name>
</gene>
<comment type="caution">
    <text evidence="2">The sequence shown here is derived from an EMBL/GenBank/DDBJ whole genome shotgun (WGS) entry which is preliminary data.</text>
</comment>
<feature type="region of interest" description="Disordered" evidence="1">
    <location>
        <begin position="1"/>
        <end position="70"/>
    </location>
</feature>
<dbReference type="AlphaFoldDB" id="A0A9P8NWX7"/>
<reference evidence="2" key="1">
    <citation type="journal article" date="2021" name="Open Biol.">
        <title>Shared evolutionary footprints suggest mitochondrial oxidative damage underlies multiple complex I losses in fungi.</title>
        <authorList>
            <person name="Schikora-Tamarit M.A."/>
            <person name="Marcet-Houben M."/>
            <person name="Nosek J."/>
            <person name="Gabaldon T."/>
        </authorList>
    </citation>
    <scope>NUCLEOTIDE SEQUENCE</scope>
    <source>
        <strain evidence="2">NCAIM Y.01608</strain>
    </source>
</reference>
<organism evidence="2 3">
    <name type="scientific">Ogataea polymorpha</name>
    <dbReference type="NCBI Taxonomy" id="460523"/>
    <lineage>
        <taxon>Eukaryota</taxon>
        <taxon>Fungi</taxon>
        <taxon>Dikarya</taxon>
        <taxon>Ascomycota</taxon>
        <taxon>Saccharomycotina</taxon>
        <taxon>Pichiomycetes</taxon>
        <taxon>Pichiales</taxon>
        <taxon>Pichiaceae</taxon>
        <taxon>Ogataea</taxon>
    </lineage>
</organism>